<evidence type="ECO:0000256" key="3">
    <source>
        <dbReference type="ARBA" id="ARBA00022676"/>
    </source>
</evidence>
<protein>
    <recommendedName>
        <fullName evidence="6">Glycosyltransferase 2-like domain-containing protein</fullName>
    </recommendedName>
</protein>
<dbReference type="GO" id="GO:0016757">
    <property type="term" value="F:glycosyltransferase activity"/>
    <property type="evidence" value="ECO:0007669"/>
    <property type="project" value="UniProtKB-KW"/>
</dbReference>
<dbReference type="InterPro" id="IPR001173">
    <property type="entry name" value="Glyco_trans_2-like"/>
</dbReference>
<evidence type="ECO:0000256" key="4">
    <source>
        <dbReference type="ARBA" id="ARBA00022679"/>
    </source>
</evidence>
<dbReference type="Pfam" id="PF13489">
    <property type="entry name" value="Methyltransf_23"/>
    <property type="match status" value="1"/>
</dbReference>
<feature type="domain" description="Glycosyltransferase 2-like" evidence="6">
    <location>
        <begin position="4"/>
        <end position="170"/>
    </location>
</feature>
<gene>
    <name evidence="7" type="ORF">BBD41_16630</name>
</gene>
<accession>A0A1B2E281</accession>
<evidence type="ECO:0000313" key="7">
    <source>
        <dbReference type="EMBL" id="ANY74075.1"/>
    </source>
</evidence>
<dbReference type="InterPro" id="IPR029063">
    <property type="entry name" value="SAM-dependent_MTases_sf"/>
</dbReference>
<dbReference type="PANTHER" id="PTHR43179">
    <property type="entry name" value="RHAMNOSYLTRANSFERASE WBBL"/>
    <property type="match status" value="1"/>
</dbReference>
<name>A0A1B2E281_9BACL</name>
<dbReference type="Pfam" id="PF00535">
    <property type="entry name" value="Glycos_transf_2"/>
    <property type="match status" value="1"/>
</dbReference>
<dbReference type="InterPro" id="IPR019734">
    <property type="entry name" value="TPR_rpt"/>
</dbReference>
<evidence type="ECO:0000256" key="1">
    <source>
        <dbReference type="ARBA" id="ARBA00004776"/>
    </source>
</evidence>
<dbReference type="KEGG" id="pib:BBD41_16630"/>
<comment type="pathway">
    <text evidence="1">Cell wall biogenesis; cell wall polysaccharide biosynthesis.</text>
</comment>
<dbReference type="PROSITE" id="PS50005">
    <property type="entry name" value="TPR"/>
    <property type="match status" value="1"/>
</dbReference>
<dbReference type="InterPro" id="IPR029044">
    <property type="entry name" value="Nucleotide-diphossugar_trans"/>
</dbReference>
<dbReference type="SUPFAM" id="SSF53335">
    <property type="entry name" value="S-adenosyl-L-methionine-dependent methyltransferases"/>
    <property type="match status" value="1"/>
</dbReference>
<dbReference type="SUPFAM" id="SSF48452">
    <property type="entry name" value="TPR-like"/>
    <property type="match status" value="1"/>
</dbReference>
<dbReference type="Gene3D" id="1.25.40.10">
    <property type="entry name" value="Tetratricopeptide repeat domain"/>
    <property type="match status" value="1"/>
</dbReference>
<keyword evidence="3" id="KW-0328">Glycosyltransferase</keyword>
<keyword evidence="5" id="KW-0802">TPR repeat</keyword>
<organism evidence="7">
    <name type="scientific">Paenibacillus ihbetae</name>
    <dbReference type="NCBI Taxonomy" id="1870820"/>
    <lineage>
        <taxon>Bacteria</taxon>
        <taxon>Bacillati</taxon>
        <taxon>Bacillota</taxon>
        <taxon>Bacilli</taxon>
        <taxon>Bacillales</taxon>
        <taxon>Paenibacillaceae</taxon>
        <taxon>Paenibacillus</taxon>
    </lineage>
</organism>
<evidence type="ECO:0000256" key="2">
    <source>
        <dbReference type="ARBA" id="ARBA00006739"/>
    </source>
</evidence>
<sequence>MKTSIIILTFNKLDYTIQCIESIRQFTTPGTYELIVIDNLSTDGTQQWLMDQDDIISILNKENLGFPKGCNQGIEIATGEAILLLNNDTIVTEKWLDNLTACLNSDKKIGAVSCVTNNSSYAQSIPTSYNSLEEMHSFSREYNNLDSSKWEERLKLVGFCYLIKKSVIKEVGTLDERFTPGNYEDDDLSVRIRLAGYKLILCKDTFIHHYGSVSFGSNSKSFNHLLAENAKKFEEKWGFNPDYSQFIRNDIVTVIDNDPMDPIKVLEIGCACGGTLLKIKSIYKNSSLYGIELNKASAQIASLIADVRNDDIESNSLSYPEDYFDYIIFGDVLEHLHDPWGVLERVKKHLKFNGKIIASIPNVMHHSVIDSLLRGSWDYTKSGILDQTHIRFFTLDGIRKMMFQAGYYRLNIFAKSVTKLSEDSLIHKIAPFLDENVLVQFNAYQYIVSASKHNLDEVFASFMEQTLEAVSIVQKLEPYSYDEIIKAVVFGKEKNTDKVELLNLIGIANFELGKYDRVLPYFEQSYYLNQEDADTLYNLSYFLQVIGEIEQSKVFMSRLNEVSPIIYEELRSVLSTKNDEPNTISVQKRD</sequence>
<evidence type="ECO:0000256" key="5">
    <source>
        <dbReference type="PROSITE-ProRule" id="PRU00339"/>
    </source>
</evidence>
<dbReference type="SUPFAM" id="SSF53448">
    <property type="entry name" value="Nucleotide-diphospho-sugar transferases"/>
    <property type="match status" value="1"/>
</dbReference>
<keyword evidence="4" id="KW-0808">Transferase</keyword>
<dbReference type="InterPro" id="IPR011990">
    <property type="entry name" value="TPR-like_helical_dom_sf"/>
</dbReference>
<evidence type="ECO:0000259" key="6">
    <source>
        <dbReference type="Pfam" id="PF00535"/>
    </source>
</evidence>
<feature type="repeat" description="TPR" evidence="5">
    <location>
        <begin position="499"/>
        <end position="532"/>
    </location>
</feature>
<comment type="similarity">
    <text evidence="2">Belongs to the glycosyltransferase 2 family.</text>
</comment>
<dbReference type="CDD" id="cd02440">
    <property type="entry name" value="AdoMet_MTases"/>
    <property type="match status" value="1"/>
</dbReference>
<dbReference type="EMBL" id="CP016809">
    <property type="protein sequence ID" value="ANY74075.1"/>
    <property type="molecule type" value="Genomic_DNA"/>
</dbReference>
<dbReference type="Gene3D" id="3.40.50.150">
    <property type="entry name" value="Vaccinia Virus protein VP39"/>
    <property type="match status" value="1"/>
</dbReference>
<reference evidence="7" key="1">
    <citation type="submission" date="2016-08" db="EMBL/GenBank/DDBJ databases">
        <title>Complete Genome Seqeunce of Paenibacillus sp. nov. IHBB 9852 from high altitute lake of Indian trans-Himalayas.</title>
        <authorList>
            <person name="Kiran S."/>
            <person name="Swarnkar M.K."/>
            <person name="Rana A."/>
            <person name="Tewari R."/>
            <person name="Gulati A."/>
        </authorList>
    </citation>
    <scope>NUCLEOTIDE SEQUENCE [LARGE SCALE GENOMIC DNA]</scope>
    <source>
        <strain evidence="7">IHBB 9852</strain>
    </source>
</reference>
<dbReference type="RefSeq" id="WP_099478266.1">
    <property type="nucleotide sequence ID" value="NZ_CP016809.1"/>
</dbReference>
<proteinExistence type="inferred from homology"/>
<dbReference type="PANTHER" id="PTHR43179:SF12">
    <property type="entry name" value="GALACTOFURANOSYLTRANSFERASE GLFT2"/>
    <property type="match status" value="1"/>
</dbReference>
<dbReference type="AlphaFoldDB" id="A0A1B2E281"/>
<dbReference type="Gene3D" id="3.90.550.10">
    <property type="entry name" value="Spore Coat Polysaccharide Biosynthesis Protein SpsA, Chain A"/>
    <property type="match status" value="1"/>
</dbReference>
<dbReference type="CDD" id="cd04186">
    <property type="entry name" value="GT_2_like_c"/>
    <property type="match status" value="1"/>
</dbReference>